<sequence length="160" mass="17628">MVHRIPAAFLDRRCRFGVTLVETILVVMLLAAATVAGSFMLDGQWRDRRGATDVTREVYQTLVLARNTAIASRTNVAVRQENVRGRQWLTIVEEAGPMRAGKKWQIDLGDQPTISGSPTEIWFKATGSADRGLEWKVSEGSLAGLVQVTPTDGNVTHRLP</sequence>
<protein>
    <recommendedName>
        <fullName evidence="4">General secretion pathway GspH domain-containing protein</fullName>
    </recommendedName>
</protein>
<keyword evidence="1" id="KW-0812">Transmembrane</keyword>
<accession>A0A5C6F3N6</accession>
<comment type="caution">
    <text evidence="2">The sequence shown here is derived from an EMBL/GenBank/DDBJ whole genome shotgun (WGS) entry which is preliminary data.</text>
</comment>
<organism evidence="2 3">
    <name type="scientific">Rubripirellula tenax</name>
    <dbReference type="NCBI Taxonomy" id="2528015"/>
    <lineage>
        <taxon>Bacteria</taxon>
        <taxon>Pseudomonadati</taxon>
        <taxon>Planctomycetota</taxon>
        <taxon>Planctomycetia</taxon>
        <taxon>Pirellulales</taxon>
        <taxon>Pirellulaceae</taxon>
        <taxon>Rubripirellula</taxon>
    </lineage>
</organism>
<proteinExistence type="predicted"/>
<evidence type="ECO:0000313" key="3">
    <source>
        <dbReference type="Proteomes" id="UP000318288"/>
    </source>
</evidence>
<feature type="transmembrane region" description="Helical" evidence="1">
    <location>
        <begin position="20"/>
        <end position="41"/>
    </location>
</feature>
<dbReference type="OrthoDB" id="278593at2"/>
<reference evidence="2 3" key="1">
    <citation type="submission" date="2019-02" db="EMBL/GenBank/DDBJ databases">
        <title>Deep-cultivation of Planctomycetes and their phenomic and genomic characterization uncovers novel biology.</title>
        <authorList>
            <person name="Wiegand S."/>
            <person name="Jogler M."/>
            <person name="Boedeker C."/>
            <person name="Pinto D."/>
            <person name="Vollmers J."/>
            <person name="Rivas-Marin E."/>
            <person name="Kohn T."/>
            <person name="Peeters S.H."/>
            <person name="Heuer A."/>
            <person name="Rast P."/>
            <person name="Oberbeckmann S."/>
            <person name="Bunk B."/>
            <person name="Jeske O."/>
            <person name="Meyerdierks A."/>
            <person name="Storesund J.E."/>
            <person name="Kallscheuer N."/>
            <person name="Luecker S."/>
            <person name="Lage O.M."/>
            <person name="Pohl T."/>
            <person name="Merkel B.J."/>
            <person name="Hornburger P."/>
            <person name="Mueller R.-W."/>
            <person name="Bruemmer F."/>
            <person name="Labrenz M."/>
            <person name="Spormann A.M."/>
            <person name="Op Den Camp H."/>
            <person name="Overmann J."/>
            <person name="Amann R."/>
            <person name="Jetten M.S.M."/>
            <person name="Mascher T."/>
            <person name="Medema M.H."/>
            <person name="Devos D.P."/>
            <person name="Kaster A.-K."/>
            <person name="Ovreas L."/>
            <person name="Rohde M."/>
            <person name="Galperin M.Y."/>
            <person name="Jogler C."/>
        </authorList>
    </citation>
    <scope>NUCLEOTIDE SEQUENCE [LARGE SCALE GENOMIC DNA]</scope>
    <source>
        <strain evidence="2 3">Poly51</strain>
    </source>
</reference>
<keyword evidence="1" id="KW-1133">Transmembrane helix</keyword>
<evidence type="ECO:0000256" key="1">
    <source>
        <dbReference type="SAM" id="Phobius"/>
    </source>
</evidence>
<keyword evidence="3" id="KW-1185">Reference proteome</keyword>
<dbReference type="Proteomes" id="UP000318288">
    <property type="component" value="Unassembled WGS sequence"/>
</dbReference>
<dbReference type="EMBL" id="SJPW01000004">
    <property type="protein sequence ID" value="TWU54656.1"/>
    <property type="molecule type" value="Genomic_DNA"/>
</dbReference>
<gene>
    <name evidence="2" type="ORF">Poly51_33750</name>
</gene>
<evidence type="ECO:0008006" key="4">
    <source>
        <dbReference type="Google" id="ProtNLM"/>
    </source>
</evidence>
<dbReference type="AlphaFoldDB" id="A0A5C6F3N6"/>
<evidence type="ECO:0000313" key="2">
    <source>
        <dbReference type="EMBL" id="TWU54656.1"/>
    </source>
</evidence>
<keyword evidence="1" id="KW-0472">Membrane</keyword>
<dbReference type="RefSeq" id="WP_146458835.1">
    <property type="nucleotide sequence ID" value="NZ_SJPW01000004.1"/>
</dbReference>
<name>A0A5C6F3N6_9BACT</name>